<sequence length="77" mass="7575">MKPMPGQATAAAVGFLAGGAAGFVLTEAVAAFFHFVLDRTLDVDGSGALLAVFIGVPVLCAAAGALIGASRTRRQGG</sequence>
<name>A0A543IFX4_9ACTN</name>
<comment type="caution">
    <text evidence="2">The sequence shown here is derived from an EMBL/GenBank/DDBJ whole genome shotgun (WGS) entry which is preliminary data.</text>
</comment>
<keyword evidence="1" id="KW-0812">Transmembrane</keyword>
<organism evidence="2 3">
    <name type="scientific">Actinomadura hallensis</name>
    <dbReference type="NCBI Taxonomy" id="337895"/>
    <lineage>
        <taxon>Bacteria</taxon>
        <taxon>Bacillati</taxon>
        <taxon>Actinomycetota</taxon>
        <taxon>Actinomycetes</taxon>
        <taxon>Streptosporangiales</taxon>
        <taxon>Thermomonosporaceae</taxon>
        <taxon>Actinomadura</taxon>
    </lineage>
</organism>
<keyword evidence="1" id="KW-0472">Membrane</keyword>
<dbReference type="Proteomes" id="UP000316706">
    <property type="component" value="Unassembled WGS sequence"/>
</dbReference>
<evidence type="ECO:0000313" key="2">
    <source>
        <dbReference type="EMBL" id="TQM69485.1"/>
    </source>
</evidence>
<keyword evidence="3" id="KW-1185">Reference proteome</keyword>
<evidence type="ECO:0000313" key="3">
    <source>
        <dbReference type="Proteomes" id="UP000316706"/>
    </source>
</evidence>
<dbReference type="AlphaFoldDB" id="A0A543IFX4"/>
<dbReference type="EMBL" id="VFPO01000001">
    <property type="protein sequence ID" value="TQM69485.1"/>
    <property type="molecule type" value="Genomic_DNA"/>
</dbReference>
<feature type="transmembrane region" description="Helical" evidence="1">
    <location>
        <begin position="46"/>
        <end position="69"/>
    </location>
</feature>
<dbReference type="OrthoDB" id="4337597at2"/>
<protein>
    <submittedName>
        <fullName evidence="2">Uncharacterized protein</fullName>
    </submittedName>
</protein>
<evidence type="ECO:0000256" key="1">
    <source>
        <dbReference type="SAM" id="Phobius"/>
    </source>
</evidence>
<accession>A0A543IFX4</accession>
<reference evidence="2 3" key="1">
    <citation type="submission" date="2019-06" db="EMBL/GenBank/DDBJ databases">
        <title>Sequencing the genomes of 1000 actinobacteria strains.</title>
        <authorList>
            <person name="Klenk H.-P."/>
        </authorList>
    </citation>
    <scope>NUCLEOTIDE SEQUENCE [LARGE SCALE GENOMIC DNA]</scope>
    <source>
        <strain evidence="2 3">DSM 45043</strain>
    </source>
</reference>
<keyword evidence="1" id="KW-1133">Transmembrane helix</keyword>
<proteinExistence type="predicted"/>
<gene>
    <name evidence="2" type="ORF">FHX41_3180</name>
</gene>
<dbReference type="RefSeq" id="WP_141969677.1">
    <property type="nucleotide sequence ID" value="NZ_VFPO01000001.1"/>
</dbReference>